<name>A0A917MI43_9HYPH</name>
<dbReference type="PANTHER" id="PTHR43384:SF6">
    <property type="entry name" value="SEPTUM SITE-DETERMINING PROTEIN MIND HOMOLOG, CHLOROPLASTIC"/>
    <property type="match status" value="1"/>
</dbReference>
<dbReference type="Gene3D" id="3.40.50.2300">
    <property type="match status" value="1"/>
</dbReference>
<evidence type="ECO:0000313" key="4">
    <source>
        <dbReference type="Proteomes" id="UP000603912"/>
    </source>
</evidence>
<dbReference type="Gene3D" id="3.40.50.300">
    <property type="entry name" value="P-loop containing nucleotide triphosphate hydrolases"/>
    <property type="match status" value="1"/>
</dbReference>
<dbReference type="GO" id="GO:0009898">
    <property type="term" value="C:cytoplasmic side of plasma membrane"/>
    <property type="evidence" value="ECO:0007669"/>
    <property type="project" value="TreeGrafter"/>
</dbReference>
<dbReference type="InterPro" id="IPR027417">
    <property type="entry name" value="P-loop_NTPase"/>
</dbReference>
<evidence type="ECO:0000256" key="1">
    <source>
        <dbReference type="ARBA" id="ARBA00022741"/>
    </source>
</evidence>
<keyword evidence="4" id="KW-1185">Reference proteome</keyword>
<dbReference type="Proteomes" id="UP000603912">
    <property type="component" value="Unassembled WGS sequence"/>
</dbReference>
<reference evidence="3" key="1">
    <citation type="journal article" date="2014" name="Int. J. Syst. Evol. Microbiol.">
        <title>Complete genome sequence of Corynebacterium casei LMG S-19264T (=DSM 44701T), isolated from a smear-ripened cheese.</title>
        <authorList>
            <consortium name="US DOE Joint Genome Institute (JGI-PGF)"/>
            <person name="Walter F."/>
            <person name="Albersmeier A."/>
            <person name="Kalinowski J."/>
            <person name="Ruckert C."/>
        </authorList>
    </citation>
    <scope>NUCLEOTIDE SEQUENCE</scope>
    <source>
        <strain evidence="3">CGMCC 1.12214</strain>
    </source>
</reference>
<keyword evidence="1" id="KW-0547">Nucleotide-binding</keyword>
<dbReference type="GO" id="GO:0005524">
    <property type="term" value="F:ATP binding"/>
    <property type="evidence" value="ECO:0007669"/>
    <property type="project" value="UniProtKB-KW"/>
</dbReference>
<dbReference type="InterPro" id="IPR011006">
    <property type="entry name" value="CheY-like_superfamily"/>
</dbReference>
<accession>A0A917MI43</accession>
<proteinExistence type="predicted"/>
<gene>
    <name evidence="3" type="primary">ctpF</name>
    <name evidence="3" type="ORF">GCM10007036_04120</name>
</gene>
<reference evidence="3" key="2">
    <citation type="submission" date="2020-09" db="EMBL/GenBank/DDBJ databases">
        <authorList>
            <person name="Sun Q."/>
            <person name="Zhou Y."/>
        </authorList>
    </citation>
    <scope>NUCLEOTIDE SEQUENCE</scope>
    <source>
        <strain evidence="3">CGMCC 1.12214</strain>
    </source>
</reference>
<dbReference type="PANTHER" id="PTHR43384">
    <property type="entry name" value="SEPTUM SITE-DETERMINING PROTEIN MIND HOMOLOG, CHLOROPLASTIC-RELATED"/>
    <property type="match status" value="1"/>
</dbReference>
<protein>
    <submittedName>
        <fullName evidence="3">Pilus assembly protein</fullName>
    </submittedName>
</protein>
<dbReference type="GO" id="GO:0016887">
    <property type="term" value="F:ATP hydrolysis activity"/>
    <property type="evidence" value="ECO:0007669"/>
    <property type="project" value="TreeGrafter"/>
</dbReference>
<keyword evidence="2" id="KW-0067">ATP-binding</keyword>
<sequence>MHSGIATMQDSAELGQAHHLANVPRIAIQAFCETSEVASMIETSARDRRMDKVHLKVQMGGAHAAAEVYRTAATPNLIILEYAQGDGRKLLASLDELAESCDSGTKVVVIGHVNDVVLYRDLLRRGISDYLIAPISPIDFIRAVSELYNAPGADPVGRTIAVIGAKGGVGASTISHNLAWAISRGLATSTVIADLDLPFGTAGLDFNQDPPQGIAEAVFSPERLDAAFLDRLLSKCSEQLSLLAAPATLDRLYDFGETSFDAVIDILRASTPCIVLDMPHQWTAWSRRMLIGADDIVIVAAPDLANLRNAKVLMDNLRHARINDRRPKLVLNMQGMPKRPEISAVEFAKALDCDAAAVFPFDPQLFGTAANNGQMIAEVQANGKITDNFQELARMLVGKGETKKASKSLLAPLLSRLKAKA</sequence>
<evidence type="ECO:0000256" key="2">
    <source>
        <dbReference type="ARBA" id="ARBA00022840"/>
    </source>
</evidence>
<evidence type="ECO:0000313" key="3">
    <source>
        <dbReference type="EMBL" id="GGH08573.1"/>
    </source>
</evidence>
<dbReference type="SUPFAM" id="SSF52172">
    <property type="entry name" value="CheY-like"/>
    <property type="match status" value="1"/>
</dbReference>
<dbReference type="AlphaFoldDB" id="A0A917MI43"/>
<dbReference type="EMBL" id="BMES01000001">
    <property type="protein sequence ID" value="GGH08573.1"/>
    <property type="molecule type" value="Genomic_DNA"/>
</dbReference>
<dbReference type="GO" id="GO:0051782">
    <property type="term" value="P:negative regulation of cell division"/>
    <property type="evidence" value="ECO:0007669"/>
    <property type="project" value="TreeGrafter"/>
</dbReference>
<dbReference type="SUPFAM" id="SSF52540">
    <property type="entry name" value="P-loop containing nucleoside triphosphate hydrolases"/>
    <property type="match status" value="1"/>
</dbReference>
<comment type="caution">
    <text evidence="3">The sequence shown here is derived from an EMBL/GenBank/DDBJ whole genome shotgun (WGS) entry which is preliminary data.</text>
</comment>
<organism evidence="3 4">
    <name type="scientific">Alsobacter metallidurans</name>
    <dbReference type="NCBI Taxonomy" id="340221"/>
    <lineage>
        <taxon>Bacteria</taxon>
        <taxon>Pseudomonadati</taxon>
        <taxon>Pseudomonadota</taxon>
        <taxon>Alphaproteobacteria</taxon>
        <taxon>Hyphomicrobiales</taxon>
        <taxon>Alsobacteraceae</taxon>
        <taxon>Alsobacter</taxon>
    </lineage>
</organism>
<dbReference type="GO" id="GO:0005829">
    <property type="term" value="C:cytosol"/>
    <property type="evidence" value="ECO:0007669"/>
    <property type="project" value="TreeGrafter"/>
</dbReference>
<dbReference type="InterPro" id="IPR050625">
    <property type="entry name" value="ParA/MinD_ATPase"/>
</dbReference>
<dbReference type="RefSeq" id="WP_188516067.1">
    <property type="nucleotide sequence ID" value="NZ_BMES01000001.1"/>
</dbReference>